<comment type="caution">
    <text evidence="1">The sequence shown here is derived from an EMBL/GenBank/DDBJ whole genome shotgun (WGS) entry which is preliminary data.</text>
</comment>
<evidence type="ECO:0000313" key="2">
    <source>
        <dbReference type="Proteomes" id="UP000074108"/>
    </source>
</evidence>
<dbReference type="Proteomes" id="UP000074108">
    <property type="component" value="Unassembled WGS sequence"/>
</dbReference>
<reference evidence="1 2" key="1">
    <citation type="journal article" date="2016" name="Front. Microbiol.">
        <title>Microevolution Analysis of Bacillus coahuilensis Unveils Differences in Phosphorus Acquisition Strategies and Their Regulation.</title>
        <authorList>
            <person name="Gomez-Lunar Z."/>
            <person name="Hernandez-Gonzalez I."/>
            <person name="Rodriguez-Torres M.D."/>
            <person name="Souza V."/>
            <person name="Olmedo-Alvarez G."/>
        </authorList>
    </citation>
    <scope>NUCLEOTIDE SEQUENCE [LARGE SCALE GENOMIC DNA]</scope>
    <source>
        <strain evidence="2">p1.1.43</strain>
    </source>
</reference>
<keyword evidence="2" id="KW-1185">Reference proteome</keyword>
<sequence length="160" mass="18880">MKVMDELNKHTYAIGPAYHEDFTSMIYTNAGYYFSKHKPVELLDRFCHKFGNSYLGSITSVRKQLGYNKKTPIIISPEERLYCFPTISPDKYDCLWLFPKYILQQESDKSLVMFKNGHSLPLNCSYKTYKDQIQKSSHCLLMFTQRKSFQITIKNDEEEE</sequence>
<gene>
    <name evidence="1" type="ORF">Q75_05085</name>
</gene>
<evidence type="ECO:0008006" key="3">
    <source>
        <dbReference type="Google" id="ProtNLM"/>
    </source>
</evidence>
<dbReference type="RefSeq" id="WP_059350628.1">
    <property type="nucleotide sequence ID" value="NZ_LDYG01000021.1"/>
</dbReference>
<dbReference type="EMBL" id="LDYG01000021">
    <property type="protein sequence ID" value="KUP07603.1"/>
    <property type="molecule type" value="Genomic_DNA"/>
</dbReference>
<dbReference type="InterPro" id="IPR010461">
    <property type="entry name" value="ComK"/>
</dbReference>
<dbReference type="PATRIC" id="fig|1150625.3.peg.1069"/>
<evidence type="ECO:0000313" key="1">
    <source>
        <dbReference type="EMBL" id="KUP07603.1"/>
    </source>
</evidence>
<name>A0A147KA91_9BACI</name>
<organism evidence="1 2">
    <name type="scientific">Bacillus coahuilensis p1.1.43</name>
    <dbReference type="NCBI Taxonomy" id="1150625"/>
    <lineage>
        <taxon>Bacteria</taxon>
        <taxon>Bacillati</taxon>
        <taxon>Bacillota</taxon>
        <taxon>Bacilli</taxon>
        <taxon>Bacillales</taxon>
        <taxon>Bacillaceae</taxon>
        <taxon>Bacillus</taxon>
    </lineage>
</organism>
<dbReference type="GO" id="GO:0030420">
    <property type="term" value="P:establishment of competence for transformation"/>
    <property type="evidence" value="ECO:0007669"/>
    <property type="project" value="InterPro"/>
</dbReference>
<dbReference type="STRING" id="1150625.Q75_05085"/>
<dbReference type="Pfam" id="PF06338">
    <property type="entry name" value="ComK"/>
    <property type="match status" value="1"/>
</dbReference>
<protein>
    <recommendedName>
        <fullName evidence="3">Competence protein</fullName>
    </recommendedName>
</protein>
<dbReference type="AlphaFoldDB" id="A0A147KA91"/>
<accession>A0A147KA91</accession>
<proteinExistence type="predicted"/>